<evidence type="ECO:0000256" key="7">
    <source>
        <dbReference type="ARBA" id="ARBA00023136"/>
    </source>
</evidence>
<keyword evidence="7 8" id="KW-0472">Membrane</keyword>
<evidence type="ECO:0000313" key="12">
    <source>
        <dbReference type="RefSeq" id="XP_010444135.1"/>
    </source>
</evidence>
<comment type="subcellular location">
    <subcellularLocation>
        <location evidence="1 8">Cell membrane</location>
        <topology evidence="1 8">Multi-pass membrane protein</topology>
    </subcellularLocation>
</comment>
<gene>
    <name evidence="12" type="primary">LOC104726882</name>
</gene>
<dbReference type="Proteomes" id="UP000694864">
    <property type="component" value="Chromosome 11"/>
</dbReference>
<dbReference type="PANTHER" id="PTHR33573:SF61">
    <property type="entry name" value="CASP-LIKE PROTEIN 4A2"/>
    <property type="match status" value="1"/>
</dbReference>
<name>A0ABM0UPF8_CAMSA</name>
<reference evidence="11" key="1">
    <citation type="journal article" date="2014" name="Nat. Commun.">
        <title>The emerging biofuel crop Camelina sativa retains a highly undifferentiated hexaploid genome structure.</title>
        <authorList>
            <person name="Kagale S."/>
            <person name="Koh C."/>
            <person name="Nixon J."/>
            <person name="Bollina V."/>
            <person name="Clarke W.E."/>
            <person name="Tuteja R."/>
            <person name="Spillane C."/>
            <person name="Robinson S.J."/>
            <person name="Links M.G."/>
            <person name="Clarke C."/>
            <person name="Higgins E.E."/>
            <person name="Huebert T."/>
            <person name="Sharpe A.G."/>
            <person name="Parkin I.A."/>
        </authorList>
    </citation>
    <scope>NUCLEOTIDE SEQUENCE [LARGE SCALE GENOMIC DNA]</scope>
    <source>
        <strain evidence="11">cv. DH55</strain>
    </source>
</reference>
<comment type="similarity">
    <text evidence="2 8">Belongs to the Casparian strip membrane proteins (CASP) family.</text>
</comment>
<proteinExistence type="inferred from homology"/>
<keyword evidence="4 8" id="KW-1003">Cell membrane</keyword>
<evidence type="ECO:0000259" key="10">
    <source>
        <dbReference type="Pfam" id="PF04535"/>
    </source>
</evidence>
<dbReference type="RefSeq" id="XP_010444135.1">
    <property type="nucleotide sequence ID" value="XM_010445833.2"/>
</dbReference>
<evidence type="ECO:0000256" key="5">
    <source>
        <dbReference type="ARBA" id="ARBA00022692"/>
    </source>
</evidence>
<feature type="compositionally biased region" description="Polar residues" evidence="9">
    <location>
        <begin position="59"/>
        <end position="71"/>
    </location>
</feature>
<feature type="transmembrane region" description="Helical" evidence="8">
    <location>
        <begin position="278"/>
        <end position="300"/>
    </location>
</feature>
<keyword evidence="6 8" id="KW-1133">Transmembrane helix</keyword>
<feature type="compositionally biased region" description="Pro residues" evidence="9">
    <location>
        <begin position="73"/>
        <end position="88"/>
    </location>
</feature>
<dbReference type="Pfam" id="PF04535">
    <property type="entry name" value="CASP_dom"/>
    <property type="match status" value="1"/>
</dbReference>
<reference evidence="12" key="2">
    <citation type="submission" date="2025-08" db="UniProtKB">
        <authorList>
            <consortium name="RefSeq"/>
        </authorList>
    </citation>
    <scope>IDENTIFICATION</scope>
    <source>
        <tissue evidence="12">Leaf</tissue>
    </source>
</reference>
<feature type="region of interest" description="Disordered" evidence="9">
    <location>
        <begin position="1"/>
        <end position="136"/>
    </location>
</feature>
<protein>
    <recommendedName>
        <fullName evidence="8">CASP-like protein</fullName>
    </recommendedName>
</protein>
<evidence type="ECO:0000256" key="1">
    <source>
        <dbReference type="ARBA" id="ARBA00004651"/>
    </source>
</evidence>
<evidence type="ECO:0000313" key="11">
    <source>
        <dbReference type="Proteomes" id="UP000694864"/>
    </source>
</evidence>
<comment type="subunit">
    <text evidence="3 8">Homodimer and heterodimers.</text>
</comment>
<dbReference type="GeneID" id="104726882"/>
<evidence type="ECO:0000256" key="6">
    <source>
        <dbReference type="ARBA" id="ARBA00022989"/>
    </source>
</evidence>
<feature type="domain" description="Casparian strip membrane protein" evidence="10">
    <location>
        <begin position="154"/>
        <end position="285"/>
    </location>
</feature>
<organism evidence="11 12">
    <name type="scientific">Camelina sativa</name>
    <name type="common">False flax</name>
    <name type="synonym">Myagrum sativum</name>
    <dbReference type="NCBI Taxonomy" id="90675"/>
    <lineage>
        <taxon>Eukaryota</taxon>
        <taxon>Viridiplantae</taxon>
        <taxon>Streptophyta</taxon>
        <taxon>Embryophyta</taxon>
        <taxon>Tracheophyta</taxon>
        <taxon>Spermatophyta</taxon>
        <taxon>Magnoliopsida</taxon>
        <taxon>eudicotyledons</taxon>
        <taxon>Gunneridae</taxon>
        <taxon>Pentapetalae</taxon>
        <taxon>rosids</taxon>
        <taxon>malvids</taxon>
        <taxon>Brassicales</taxon>
        <taxon>Brassicaceae</taxon>
        <taxon>Camelineae</taxon>
        <taxon>Camelina</taxon>
    </lineage>
</organism>
<keyword evidence="11" id="KW-1185">Reference proteome</keyword>
<feature type="compositionally biased region" description="Low complexity" evidence="9">
    <location>
        <begin position="102"/>
        <end position="111"/>
    </location>
</feature>
<dbReference type="PANTHER" id="PTHR33573">
    <property type="entry name" value="CASP-LIKE PROTEIN 4A4"/>
    <property type="match status" value="1"/>
</dbReference>
<evidence type="ECO:0000256" key="8">
    <source>
        <dbReference type="RuleBase" id="RU361233"/>
    </source>
</evidence>
<evidence type="ECO:0000256" key="9">
    <source>
        <dbReference type="SAM" id="MobiDB-lite"/>
    </source>
</evidence>
<feature type="transmembrane region" description="Helical" evidence="8">
    <location>
        <begin position="242"/>
        <end position="258"/>
    </location>
</feature>
<feature type="transmembrane region" description="Helical" evidence="8">
    <location>
        <begin position="197"/>
        <end position="221"/>
    </location>
</feature>
<keyword evidence="5 8" id="KW-0812">Transmembrane</keyword>
<evidence type="ECO:0000256" key="3">
    <source>
        <dbReference type="ARBA" id="ARBA00011489"/>
    </source>
</evidence>
<sequence>MKMKRTVSSNSEEHSYNESPHSPLRFHSPLSDAGDLPESRYVSPEGSPFKIENPPRSAATVSDGNKFNQFSPLPSPIPPPPPPQYPPPRRQHQRNTRAPINSSSSDKSPSSMVVFNRWVREDNGTQTTTRKVDDRELGTTTATTVNRARRDELVSVTALGFRITEVILCVISFSIMAADKTQGWSGDSYDRYKEYRYCLAVNVIGFVYSAFEACDAACYIAKETYMINCGFHDLFVFSMDQLVAYLLMSASSCAATRVDDWVSNWGKDEFTQMATASVAVSFLAFGAFAVSALISSYRLFTHASS</sequence>
<evidence type="ECO:0000256" key="2">
    <source>
        <dbReference type="ARBA" id="ARBA00007651"/>
    </source>
</evidence>
<accession>A0ABM0UPF8</accession>
<feature type="transmembrane region" description="Helical" evidence="8">
    <location>
        <begin position="153"/>
        <end position="177"/>
    </location>
</feature>
<evidence type="ECO:0000256" key="4">
    <source>
        <dbReference type="ARBA" id="ARBA00022475"/>
    </source>
</evidence>
<dbReference type="InterPro" id="IPR006702">
    <property type="entry name" value="CASP_dom"/>
</dbReference>